<gene>
    <name evidence="2" type="ORF">NQ318_004202</name>
</gene>
<keyword evidence="1" id="KW-0472">Membrane</keyword>
<comment type="caution">
    <text evidence="2">The sequence shown here is derived from an EMBL/GenBank/DDBJ whole genome shotgun (WGS) entry which is preliminary data.</text>
</comment>
<dbReference type="EMBL" id="JAPWTK010000189">
    <property type="protein sequence ID" value="KAJ8946313.1"/>
    <property type="molecule type" value="Genomic_DNA"/>
</dbReference>
<name>A0AAV8Y4E1_9CUCU</name>
<sequence>MRVNLSVAIVAMTDKMTSPNPDVPTNRLQWRIVFLVAAGVAVAANIVYVVFASSEVQWFHHWTSPIDYDENGEKLPAPVAIERQKKDVHNSKCKRRNLVLGIA</sequence>
<keyword evidence="3" id="KW-1185">Reference proteome</keyword>
<keyword evidence="1" id="KW-1133">Transmembrane helix</keyword>
<evidence type="ECO:0000313" key="3">
    <source>
        <dbReference type="Proteomes" id="UP001162162"/>
    </source>
</evidence>
<reference evidence="2" key="1">
    <citation type="journal article" date="2023" name="Insect Mol. Biol.">
        <title>Genome sequencing provides insights into the evolution of gene families encoding plant cell wall-degrading enzymes in longhorned beetles.</title>
        <authorList>
            <person name="Shin N.R."/>
            <person name="Okamura Y."/>
            <person name="Kirsch R."/>
            <person name="Pauchet Y."/>
        </authorList>
    </citation>
    <scope>NUCLEOTIDE SEQUENCE</scope>
    <source>
        <strain evidence="2">AMC_N1</strain>
    </source>
</reference>
<protein>
    <submittedName>
        <fullName evidence="2">Uncharacterized protein</fullName>
    </submittedName>
</protein>
<evidence type="ECO:0000256" key="1">
    <source>
        <dbReference type="SAM" id="Phobius"/>
    </source>
</evidence>
<organism evidence="2 3">
    <name type="scientific">Aromia moschata</name>
    <dbReference type="NCBI Taxonomy" id="1265417"/>
    <lineage>
        <taxon>Eukaryota</taxon>
        <taxon>Metazoa</taxon>
        <taxon>Ecdysozoa</taxon>
        <taxon>Arthropoda</taxon>
        <taxon>Hexapoda</taxon>
        <taxon>Insecta</taxon>
        <taxon>Pterygota</taxon>
        <taxon>Neoptera</taxon>
        <taxon>Endopterygota</taxon>
        <taxon>Coleoptera</taxon>
        <taxon>Polyphaga</taxon>
        <taxon>Cucujiformia</taxon>
        <taxon>Chrysomeloidea</taxon>
        <taxon>Cerambycidae</taxon>
        <taxon>Cerambycinae</taxon>
        <taxon>Callichromatini</taxon>
        <taxon>Aromia</taxon>
    </lineage>
</organism>
<feature type="transmembrane region" description="Helical" evidence="1">
    <location>
        <begin position="28"/>
        <end position="51"/>
    </location>
</feature>
<accession>A0AAV8Y4E1</accession>
<proteinExistence type="predicted"/>
<evidence type="ECO:0000313" key="2">
    <source>
        <dbReference type="EMBL" id="KAJ8946313.1"/>
    </source>
</evidence>
<dbReference type="Proteomes" id="UP001162162">
    <property type="component" value="Unassembled WGS sequence"/>
</dbReference>
<dbReference type="AlphaFoldDB" id="A0AAV8Y4E1"/>
<keyword evidence="1" id="KW-0812">Transmembrane</keyword>